<dbReference type="Proteomes" id="UP000027997">
    <property type="component" value="Unassembled WGS sequence"/>
</dbReference>
<reference evidence="1 2" key="1">
    <citation type="submission" date="2014-06" db="EMBL/GenBank/DDBJ databases">
        <title>Whole Genome Sequences of Three Symbiotic Endozoicomonas Bacteria.</title>
        <authorList>
            <person name="Neave M.J."/>
            <person name="Apprill A."/>
            <person name="Voolstra C.R."/>
        </authorList>
    </citation>
    <scope>NUCLEOTIDE SEQUENCE [LARGE SCALE GENOMIC DNA]</scope>
    <source>
        <strain evidence="1 2">DSM 22380</strain>
    </source>
</reference>
<sequence length="457" mass="51915">MRTKTLPWVSLLLLLVASLSIVAENRLDPIRLYIQKHFAGRLEITQEQIEQLSWVLDNPVFTPELSTQSPSTSIHREVPRALSRLYCLQLLRAGSHDAYEAFVAPQTNPEIPRLTEPSFRQLSREIARLDSVSYEVLRAAAILDAVTLSPEARKRAGKVLDKPVPEDTMDFLSVTAPYADKIYPLAHSIITKDPEAARLFDIVYLPHSHLRHMMYNEGSLSMYTVLNTGIQNKSISRADLNLWYDHWVVNIAGFRGHSDPMGSVYLTQNTWRSMNQLKLLLDRLFREPKMNPMQVYLQKRGQWLHLNTLTRNPNEFLALASLGAMARLFTPAEGRALYTSFKSLPENEQKQWIQYSRKQLTTLGTPSPTYGPAVYANAIAVAGLPETVRKVLPVMLRVYEEADRMRAEGRLAADIPLSFRELAQEPMLGNILSSYRQFTTSINPDDGVAKLVMREEP</sequence>
<dbReference type="RefSeq" id="WP_020580469.1">
    <property type="nucleotide sequence ID" value="NZ_JOJP01000001.1"/>
</dbReference>
<keyword evidence="2" id="KW-1185">Reference proteome</keyword>
<evidence type="ECO:0000313" key="1">
    <source>
        <dbReference type="EMBL" id="KEI70895.1"/>
    </source>
</evidence>
<dbReference type="EMBL" id="JOJP01000001">
    <property type="protein sequence ID" value="KEI70895.1"/>
    <property type="molecule type" value="Genomic_DNA"/>
</dbReference>
<proteinExistence type="predicted"/>
<name>A0A081K9R9_9GAMM</name>
<evidence type="ECO:0000313" key="2">
    <source>
        <dbReference type="Proteomes" id="UP000027997"/>
    </source>
</evidence>
<dbReference type="eggNOG" id="ENOG5033WD0">
    <property type="taxonomic scope" value="Bacteria"/>
</dbReference>
<dbReference type="AlphaFoldDB" id="A0A081K9R9"/>
<gene>
    <name evidence="1" type="ORF">GV64_09200</name>
</gene>
<accession>A0A081K9R9</accession>
<organism evidence="1 2">
    <name type="scientific">Endozoicomonas elysicola</name>
    <dbReference type="NCBI Taxonomy" id="305900"/>
    <lineage>
        <taxon>Bacteria</taxon>
        <taxon>Pseudomonadati</taxon>
        <taxon>Pseudomonadota</taxon>
        <taxon>Gammaproteobacteria</taxon>
        <taxon>Oceanospirillales</taxon>
        <taxon>Endozoicomonadaceae</taxon>
        <taxon>Endozoicomonas</taxon>
    </lineage>
</organism>
<comment type="caution">
    <text evidence="1">The sequence shown here is derived from an EMBL/GenBank/DDBJ whole genome shotgun (WGS) entry which is preliminary data.</text>
</comment>
<protein>
    <submittedName>
        <fullName evidence="1">Uncharacterized protein</fullName>
    </submittedName>
</protein>